<dbReference type="OrthoDB" id="9788517at2"/>
<feature type="domain" description="CMP/dCMP-type deaminase" evidence="5">
    <location>
        <begin position="259"/>
        <end position="453"/>
    </location>
</feature>
<comment type="similarity">
    <text evidence="1">Belongs to the cytidine and deoxycytidylate deaminase family.</text>
</comment>
<dbReference type="InterPro" id="IPR002125">
    <property type="entry name" value="CMP_dCMP_dom"/>
</dbReference>
<evidence type="ECO:0000256" key="4">
    <source>
        <dbReference type="ARBA" id="ARBA00022833"/>
    </source>
</evidence>
<accession>A0A1M5GDK2</accession>
<dbReference type="Proteomes" id="UP000184071">
    <property type="component" value="Unassembled WGS sequence"/>
</dbReference>
<keyword evidence="4" id="KW-0862">Zinc</keyword>
<dbReference type="AlphaFoldDB" id="A0A1M5GDK2"/>
<name>A0A1M5GDK2_9FLAO</name>
<evidence type="ECO:0000256" key="3">
    <source>
        <dbReference type="ARBA" id="ARBA00022801"/>
    </source>
</evidence>
<dbReference type="Pfam" id="PF00383">
    <property type="entry name" value="dCMP_cyt_deam_1"/>
    <property type="match status" value="1"/>
</dbReference>
<keyword evidence="2" id="KW-0479">Metal-binding</keyword>
<dbReference type="InterPro" id="IPR015517">
    <property type="entry name" value="dCMP_deaminase-rel"/>
</dbReference>
<keyword evidence="7" id="KW-1185">Reference proteome</keyword>
<dbReference type="GO" id="GO:0004132">
    <property type="term" value="F:dCMP deaminase activity"/>
    <property type="evidence" value="ECO:0007669"/>
    <property type="project" value="TreeGrafter"/>
</dbReference>
<dbReference type="PROSITE" id="PS51747">
    <property type="entry name" value="CYT_DCMP_DEAMINASES_2"/>
    <property type="match status" value="1"/>
</dbReference>
<dbReference type="STRING" id="370979.SAMN05443663_101803"/>
<dbReference type="GO" id="GO:0005737">
    <property type="term" value="C:cytoplasm"/>
    <property type="evidence" value="ECO:0007669"/>
    <property type="project" value="TreeGrafter"/>
</dbReference>
<dbReference type="PANTHER" id="PTHR11086">
    <property type="entry name" value="DEOXYCYTIDYLATE DEAMINASE-RELATED"/>
    <property type="match status" value="1"/>
</dbReference>
<evidence type="ECO:0000259" key="5">
    <source>
        <dbReference type="PROSITE" id="PS51747"/>
    </source>
</evidence>
<dbReference type="InterPro" id="IPR027417">
    <property type="entry name" value="P-loop_NTPase"/>
</dbReference>
<dbReference type="SUPFAM" id="SSF53927">
    <property type="entry name" value="Cytidine deaminase-like"/>
    <property type="match status" value="1"/>
</dbReference>
<dbReference type="RefSeq" id="WP_084538580.1">
    <property type="nucleotide sequence ID" value="NZ_FQWC01000001.1"/>
</dbReference>
<dbReference type="EMBL" id="FQWC01000001">
    <property type="protein sequence ID" value="SHG01794.1"/>
    <property type="molecule type" value="Genomic_DNA"/>
</dbReference>
<evidence type="ECO:0000313" key="7">
    <source>
        <dbReference type="Proteomes" id="UP000184071"/>
    </source>
</evidence>
<dbReference type="PROSITE" id="PS00903">
    <property type="entry name" value="CYT_DCMP_DEAMINASES_1"/>
    <property type="match status" value="1"/>
</dbReference>
<dbReference type="InterPro" id="IPR016193">
    <property type="entry name" value="Cytidine_deaminase-like"/>
</dbReference>
<evidence type="ECO:0000256" key="2">
    <source>
        <dbReference type="ARBA" id="ARBA00022723"/>
    </source>
</evidence>
<dbReference type="Gene3D" id="3.40.50.300">
    <property type="entry name" value="P-loop containing nucleotide triphosphate hydrolases"/>
    <property type="match status" value="1"/>
</dbReference>
<gene>
    <name evidence="6" type="ORF">SAMN05443663_101803</name>
</gene>
<reference evidence="7" key="1">
    <citation type="submission" date="2016-11" db="EMBL/GenBank/DDBJ databases">
        <authorList>
            <person name="Varghese N."/>
            <person name="Submissions S."/>
        </authorList>
    </citation>
    <scope>NUCLEOTIDE SEQUENCE [LARGE SCALE GENOMIC DNA]</scope>
    <source>
        <strain evidence="7">DSM 17963</strain>
    </source>
</reference>
<dbReference type="Gene3D" id="3.40.140.10">
    <property type="entry name" value="Cytidine Deaminase, domain 2"/>
    <property type="match status" value="1"/>
</dbReference>
<evidence type="ECO:0000256" key="1">
    <source>
        <dbReference type="ARBA" id="ARBA00006576"/>
    </source>
</evidence>
<dbReference type="InterPro" id="IPR016192">
    <property type="entry name" value="APOBEC/CMP_deaminase_Zn-bd"/>
</dbReference>
<dbReference type="PANTHER" id="PTHR11086:SF18">
    <property type="entry name" value="DEOXYCYTIDYLATE DEAMINASE"/>
    <property type="match status" value="1"/>
</dbReference>
<organism evidence="6 7">
    <name type="scientific">Flavobacterium defluvii</name>
    <dbReference type="NCBI Taxonomy" id="370979"/>
    <lineage>
        <taxon>Bacteria</taxon>
        <taxon>Pseudomonadati</taxon>
        <taxon>Bacteroidota</taxon>
        <taxon>Flavobacteriia</taxon>
        <taxon>Flavobacteriales</taxon>
        <taxon>Flavobacteriaceae</taxon>
        <taxon>Flavobacterium</taxon>
    </lineage>
</organism>
<keyword evidence="3" id="KW-0378">Hydrolase</keyword>
<proteinExistence type="inferred from homology"/>
<evidence type="ECO:0000313" key="6">
    <source>
        <dbReference type="EMBL" id="SHG01794.1"/>
    </source>
</evidence>
<dbReference type="GO" id="GO:0008270">
    <property type="term" value="F:zinc ion binding"/>
    <property type="evidence" value="ECO:0007669"/>
    <property type="project" value="InterPro"/>
</dbReference>
<protein>
    <submittedName>
        <fullName evidence="6">Deoxycytidylate deaminase</fullName>
    </submittedName>
</protein>
<dbReference type="NCBIfam" id="NF041025">
    <property type="entry name" value="antiphage_deaminase"/>
    <property type="match status" value="1"/>
</dbReference>
<sequence length="529" mass="60404">MGAEEVKLEILSNNKESKGKTTREKVNNTLTEELFLGICAPIGSMKDEVIDSLKQILTEVYHYDVEVIKLSNYIEQYRTKEIEFIPKITEAYSILRDKIEQGNEIRKVYDNKSILVELAIQDIHVSRLKDGKKIGEEGIPAITDLKTRRKCYIFNSIKNKEELLLLRRIYTDNYYQFSIFSPLDERKNNLFTKALSLPEIDEIVDIDEYDNNEFGQNVRGTFTDGDFFLRVSNENIDNLNEKIERYLHLIFESKIITPTINETAMYSAKSASGNSACLSRQVGASITDNLGNLISTGWNDVPKFGGNLYREGDLVDDRCYNKGYCSNDDHKDSLVDSIIKSLNSDDDIRKLLSDEEGYPVIEITEKIKKTLRGSKIKDLIEFSRSVHAEMHAIISGSQLSGSKMIDGKLFCTTYPCHNCARHIIVAGIKEVYYIEPYVKSLCLTLHEDAITEDENCNEKVRILIFDGVAPRKYLTFFTNFAERKKDGRTLNLDLTKIKPKISKSLQALPTLEQQAIHSLRECGLIKDVD</sequence>